<keyword evidence="2" id="KW-1133">Transmembrane helix</keyword>
<name>Z9JQL6_9MICO</name>
<evidence type="ECO:0000313" key="5">
    <source>
        <dbReference type="EMBL" id="EWS80484.1"/>
    </source>
</evidence>
<feature type="region of interest" description="Disordered" evidence="1">
    <location>
        <begin position="455"/>
        <end position="480"/>
    </location>
</feature>
<dbReference type="PROSITE" id="PS51841">
    <property type="entry name" value="LTD"/>
    <property type="match status" value="3"/>
</dbReference>
<dbReference type="HOGENOM" id="CLU_503156_0_0_11"/>
<dbReference type="eggNOG" id="COG3204">
    <property type="taxonomic scope" value="Bacteria"/>
</dbReference>
<dbReference type="SUPFAM" id="SSF74853">
    <property type="entry name" value="Lamin A/C globular tail domain"/>
    <property type="match status" value="3"/>
</dbReference>
<organism evidence="5 6">
    <name type="scientific">Brachybacterium phenoliresistens</name>
    <dbReference type="NCBI Taxonomy" id="396014"/>
    <lineage>
        <taxon>Bacteria</taxon>
        <taxon>Bacillati</taxon>
        <taxon>Actinomycetota</taxon>
        <taxon>Actinomycetes</taxon>
        <taxon>Micrococcales</taxon>
        <taxon>Dermabacteraceae</taxon>
        <taxon>Brachybacterium</taxon>
    </lineage>
</organism>
<protein>
    <recommendedName>
        <fullName evidence="4">LTD domain-containing protein</fullName>
    </recommendedName>
</protein>
<dbReference type="EMBL" id="JDYK01000015">
    <property type="protein sequence ID" value="EWS80484.1"/>
    <property type="molecule type" value="Genomic_DNA"/>
</dbReference>
<dbReference type="Proteomes" id="UP000023067">
    <property type="component" value="Unassembled WGS sequence"/>
</dbReference>
<keyword evidence="3" id="KW-0732">Signal</keyword>
<feature type="domain" description="LTD" evidence="4">
    <location>
        <begin position="162"/>
        <end position="265"/>
    </location>
</feature>
<dbReference type="RefSeq" id="WP_038373411.1">
    <property type="nucleotide sequence ID" value="NZ_KK069999.1"/>
</dbReference>
<feature type="chain" id="PRO_5004991298" description="LTD domain-containing protein" evidence="3">
    <location>
        <begin position="26"/>
        <end position="541"/>
    </location>
</feature>
<feature type="domain" description="LTD" evidence="4">
    <location>
        <begin position="290"/>
        <end position="393"/>
    </location>
</feature>
<reference evidence="5 6" key="1">
    <citation type="submission" date="2014-02" db="EMBL/GenBank/DDBJ databases">
        <title>Genome sequence of Brachybacterium phenoliresistens strain W13A50.</title>
        <authorList>
            <person name="Wang X."/>
        </authorList>
    </citation>
    <scope>NUCLEOTIDE SEQUENCE [LARGE SCALE GENOMIC DNA]</scope>
    <source>
        <strain evidence="5 6">W13A50</strain>
    </source>
</reference>
<dbReference type="PATRIC" id="fig|396014.3.peg.2740"/>
<dbReference type="Pfam" id="PF00932">
    <property type="entry name" value="LTD"/>
    <property type="match status" value="3"/>
</dbReference>
<accession>Z9JQL6</accession>
<feature type="region of interest" description="Disordered" evidence="1">
    <location>
        <begin position="408"/>
        <end position="435"/>
    </location>
</feature>
<dbReference type="STRING" id="396014.BF93_03555"/>
<comment type="caution">
    <text evidence="5">The sequence shown here is derived from an EMBL/GenBank/DDBJ whole genome shotgun (WGS) entry which is preliminary data.</text>
</comment>
<evidence type="ECO:0000256" key="3">
    <source>
        <dbReference type="SAM" id="SignalP"/>
    </source>
</evidence>
<evidence type="ECO:0000256" key="1">
    <source>
        <dbReference type="SAM" id="MobiDB-lite"/>
    </source>
</evidence>
<evidence type="ECO:0000256" key="2">
    <source>
        <dbReference type="SAM" id="Phobius"/>
    </source>
</evidence>
<dbReference type="InterPro" id="IPR036415">
    <property type="entry name" value="Lamin_tail_dom_sf"/>
</dbReference>
<keyword evidence="2" id="KW-0472">Membrane</keyword>
<dbReference type="AlphaFoldDB" id="Z9JQL6"/>
<gene>
    <name evidence="5" type="ORF">BF93_03555</name>
</gene>
<feature type="domain" description="LTD" evidence="4">
    <location>
        <begin position="17"/>
        <end position="127"/>
    </location>
</feature>
<proteinExistence type="predicted"/>
<feature type="signal peptide" evidence="3">
    <location>
        <begin position="1"/>
        <end position="25"/>
    </location>
</feature>
<feature type="compositionally biased region" description="Low complexity" evidence="1">
    <location>
        <begin position="150"/>
        <end position="159"/>
    </location>
</feature>
<dbReference type="Gene3D" id="2.60.40.1260">
    <property type="entry name" value="Lamin Tail domain"/>
    <property type="match status" value="3"/>
</dbReference>
<feature type="region of interest" description="Disordered" evidence="1">
    <location>
        <begin position="145"/>
        <end position="168"/>
    </location>
</feature>
<evidence type="ECO:0000313" key="6">
    <source>
        <dbReference type="Proteomes" id="UP000023067"/>
    </source>
</evidence>
<evidence type="ECO:0000259" key="4">
    <source>
        <dbReference type="PROSITE" id="PS51841"/>
    </source>
</evidence>
<keyword evidence="2" id="KW-0812">Transmembrane</keyword>
<dbReference type="InterPro" id="IPR001322">
    <property type="entry name" value="Lamin_tail_dom"/>
</dbReference>
<feature type="transmembrane region" description="Helical" evidence="2">
    <location>
        <begin position="518"/>
        <end position="535"/>
    </location>
</feature>
<sequence length="541" mass="53795">MPRPSHLLLLAALLVLPLGLAPATADPGQDVRISEVESDGDGHDWVEITNRGTDPVDVSGWYLRDDQDDRDWTVPAGTVIAPGAHVLLAGEDVEGDGGFDFGLGSADSARLFLPDGVTEVDAVTWDTPAETTYIVVDGALRVSSEPTPGAENAAPVPVEAQPPAPTQPPARADWIVIDEVVSAGGDPGDWVELTNIGPEPVDLTDWSLRDEDSPAVTVLPAGTVIAPGEHLVLAGPELGMDLGAGGGVRLHTPEGTLADRVGWADGAHARPSLQRCPDGTGDLVVSDAPSKGEANRCAAPVVLHEARSQGEDFVELKNLGEAPVDLGGYVVTAADGSRAHEIPDGTVVAAGGLLLIAGDDLGFDLGAQDAVRLLAPDGSRLGEVSWIDHVAPSLGLCAGAFRAQASATPGAPNDCALEDPAAPPAGGGASASAATGAAPASAAPDLLVPERAAAPVAPAEGTGGPSASPSADAEAATAAGEQALPGDAAAGAGAVPSGAGTAAPTPAGPLALTGAETAALGALALLALASGAWMLRCSRRT</sequence>
<keyword evidence="6" id="KW-1185">Reference proteome</keyword>